<dbReference type="SUPFAM" id="SSF53098">
    <property type="entry name" value="Ribonuclease H-like"/>
    <property type="match status" value="1"/>
</dbReference>
<dbReference type="EMBL" id="RYZI01000050">
    <property type="protein sequence ID" value="RWA12462.1"/>
    <property type="molecule type" value="Genomic_DNA"/>
</dbReference>
<dbReference type="PANTHER" id="PTHR43040">
    <property type="entry name" value="RIBONUCLEASE D"/>
    <property type="match status" value="1"/>
</dbReference>
<name>A0A439DDJ0_9PEZI</name>
<evidence type="ECO:0008006" key="3">
    <source>
        <dbReference type="Google" id="ProtNLM"/>
    </source>
</evidence>
<dbReference type="PANTHER" id="PTHR43040:SF1">
    <property type="entry name" value="RIBONUCLEASE D"/>
    <property type="match status" value="1"/>
</dbReference>
<dbReference type="Gene3D" id="3.30.420.10">
    <property type="entry name" value="Ribonuclease H-like superfamily/Ribonuclease H"/>
    <property type="match status" value="1"/>
</dbReference>
<evidence type="ECO:0000313" key="1">
    <source>
        <dbReference type="EMBL" id="RWA12462.1"/>
    </source>
</evidence>
<gene>
    <name evidence="1" type="ORF">EKO27_g2642</name>
</gene>
<organism evidence="1 2">
    <name type="scientific">Xylaria grammica</name>
    <dbReference type="NCBI Taxonomy" id="363999"/>
    <lineage>
        <taxon>Eukaryota</taxon>
        <taxon>Fungi</taxon>
        <taxon>Dikarya</taxon>
        <taxon>Ascomycota</taxon>
        <taxon>Pezizomycotina</taxon>
        <taxon>Sordariomycetes</taxon>
        <taxon>Xylariomycetidae</taxon>
        <taxon>Xylariales</taxon>
        <taxon>Xylariaceae</taxon>
        <taxon>Xylaria</taxon>
    </lineage>
</organism>
<dbReference type="InterPro" id="IPR012337">
    <property type="entry name" value="RNaseH-like_sf"/>
</dbReference>
<sequence>MNSHETLPTDPPSFFIDLEGENLSRHGTISILQLHVLPRGQTRLFDIMVLGGRAFATAGTSGCTFKDVLESKDIPNVFFDVRNDSDALCSHFQIKLSGVQDLQLMQLATRQVGRKRYVCGLAKCIADDAPMSDVDKATWKTKKVKGLKLFAPEMGGSDKVLFNERPPASEGNSRVLCSRYEVPSTTFVLLRH</sequence>
<protein>
    <recommendedName>
        <fullName evidence="3">3'-5' exonuclease domain-containing protein</fullName>
    </recommendedName>
</protein>
<dbReference type="Proteomes" id="UP000286045">
    <property type="component" value="Unassembled WGS sequence"/>
</dbReference>
<dbReference type="AlphaFoldDB" id="A0A439DDJ0"/>
<proteinExistence type="predicted"/>
<dbReference type="GO" id="GO:0003676">
    <property type="term" value="F:nucleic acid binding"/>
    <property type="evidence" value="ECO:0007669"/>
    <property type="project" value="InterPro"/>
</dbReference>
<accession>A0A439DDJ0</accession>
<comment type="caution">
    <text evidence="1">The sequence shown here is derived from an EMBL/GenBank/DDBJ whole genome shotgun (WGS) entry which is preliminary data.</text>
</comment>
<evidence type="ECO:0000313" key="2">
    <source>
        <dbReference type="Proteomes" id="UP000286045"/>
    </source>
</evidence>
<reference evidence="1 2" key="1">
    <citation type="submission" date="2018-12" db="EMBL/GenBank/DDBJ databases">
        <title>Draft genome sequence of Xylaria grammica IHI A82.</title>
        <authorList>
            <person name="Buettner E."/>
            <person name="Kellner H."/>
        </authorList>
    </citation>
    <scope>NUCLEOTIDE SEQUENCE [LARGE SCALE GENOMIC DNA]</scope>
    <source>
        <strain evidence="1 2">IHI A82</strain>
    </source>
</reference>
<dbReference type="STRING" id="363999.A0A439DDJ0"/>
<dbReference type="InterPro" id="IPR036397">
    <property type="entry name" value="RNaseH_sf"/>
</dbReference>
<keyword evidence="2" id="KW-1185">Reference proteome</keyword>